<protein>
    <recommendedName>
        <fullName evidence="4">DoxX family protein</fullName>
    </recommendedName>
</protein>
<evidence type="ECO:0000313" key="2">
    <source>
        <dbReference type="EMBL" id="KPV43758.1"/>
    </source>
</evidence>
<dbReference type="Proteomes" id="UP000050482">
    <property type="component" value="Unassembled WGS sequence"/>
</dbReference>
<dbReference type="EMBL" id="LJCO01000045">
    <property type="protein sequence ID" value="KPV43758.1"/>
    <property type="molecule type" value="Genomic_DNA"/>
</dbReference>
<feature type="transmembrane region" description="Helical" evidence="1">
    <location>
        <begin position="224"/>
        <end position="243"/>
    </location>
</feature>
<keyword evidence="1" id="KW-1133">Transmembrane helix</keyword>
<dbReference type="PATRIC" id="fig|471514.4.peg.5090"/>
<evidence type="ECO:0008006" key="4">
    <source>
        <dbReference type="Google" id="ProtNLM"/>
    </source>
</evidence>
<comment type="caution">
    <text evidence="2">The sequence shown here is derived from an EMBL/GenBank/DDBJ whole genome shotgun (WGS) entry which is preliminary data.</text>
</comment>
<feature type="transmembrane region" description="Helical" evidence="1">
    <location>
        <begin position="118"/>
        <end position="137"/>
    </location>
</feature>
<evidence type="ECO:0000256" key="1">
    <source>
        <dbReference type="SAM" id="Phobius"/>
    </source>
</evidence>
<dbReference type="AlphaFoldDB" id="A0A0P9CL73"/>
<sequence length="286" mass="31303">MISRRVVQTLLGLVWLIDGLLQLKPQMFTSAFLKQVILPTGEGEPHWVTAVVNWGASLTAPHIAMWNTLFALVQILIGLALIVNFKLRSTITASVVWSLTVWVFGEGFGQLFTGQSLLLTGAPGAVLIYALIGVAIWPDSRQKSEWKPGGIRFARFSLAGLFLLGAVLHLQGAYLTGEGLSQAVAWPWLSKVIAMNGTVASLVFAAIELVLSVFLAFRIRIRATVWVSMVLSFLFWWAGQAFGQVFDPLATDFNSGLLMIILAMAAYPHLIDNKELPGLRSRKALV</sequence>
<feature type="transmembrane region" description="Helical" evidence="1">
    <location>
        <begin position="158"/>
        <end position="177"/>
    </location>
</feature>
<proteinExistence type="predicted"/>
<keyword evidence="1" id="KW-0472">Membrane</keyword>
<dbReference type="OrthoDB" id="5190419at2"/>
<organism evidence="2 3">
    <name type="scientific">Alicyclobacillus ferrooxydans</name>
    <dbReference type="NCBI Taxonomy" id="471514"/>
    <lineage>
        <taxon>Bacteria</taxon>
        <taxon>Bacillati</taxon>
        <taxon>Bacillota</taxon>
        <taxon>Bacilli</taxon>
        <taxon>Bacillales</taxon>
        <taxon>Alicyclobacillaceae</taxon>
        <taxon>Alicyclobacillus</taxon>
    </lineage>
</organism>
<keyword evidence="3" id="KW-1185">Reference proteome</keyword>
<feature type="transmembrane region" description="Helical" evidence="1">
    <location>
        <begin position="63"/>
        <end position="83"/>
    </location>
</feature>
<keyword evidence="1" id="KW-0812">Transmembrane</keyword>
<feature type="transmembrane region" description="Helical" evidence="1">
    <location>
        <begin position="255"/>
        <end position="271"/>
    </location>
</feature>
<accession>A0A0P9CL73</accession>
<name>A0A0P9CL73_9BACL</name>
<gene>
    <name evidence="2" type="ORF">AN477_10205</name>
</gene>
<dbReference type="RefSeq" id="WP_054969057.1">
    <property type="nucleotide sequence ID" value="NZ_LJCO01000045.1"/>
</dbReference>
<feature type="transmembrane region" description="Helical" evidence="1">
    <location>
        <begin position="95"/>
        <end position="112"/>
    </location>
</feature>
<feature type="transmembrane region" description="Helical" evidence="1">
    <location>
        <begin position="197"/>
        <end position="217"/>
    </location>
</feature>
<evidence type="ECO:0000313" key="3">
    <source>
        <dbReference type="Proteomes" id="UP000050482"/>
    </source>
</evidence>
<reference evidence="2 3" key="1">
    <citation type="submission" date="2015-09" db="EMBL/GenBank/DDBJ databases">
        <title>Draft genome sequence of Alicyclobacillus ferrooxydans DSM 22381.</title>
        <authorList>
            <person name="Hemp J."/>
        </authorList>
    </citation>
    <scope>NUCLEOTIDE SEQUENCE [LARGE SCALE GENOMIC DNA]</scope>
    <source>
        <strain evidence="2 3">TC-34</strain>
    </source>
</reference>